<dbReference type="Ensembl" id="ENSPCLT00000020822.1">
    <property type="protein sequence ID" value="ENSPCLP00000015818.1"/>
    <property type="gene ID" value="ENSPCLG00000012883.1"/>
</dbReference>
<evidence type="ECO:0000256" key="2">
    <source>
        <dbReference type="SAM" id="Phobius"/>
    </source>
</evidence>
<sequence>LTDKSAGKMSEESEADSQSDGRENESELSFFPNEDKEEFMFRKTIAAVQSWFTLFGWSKGPNPVSIPHSLRRDVCKVEMTSSQENFFKENLDKDTIYDMLFHLSGQLLSGITLRKSLPADPVERMIQLYWQHSTLLTFLNNKQLLILEDSVFEMISKRAWTDVLLQVYKVFVLPRVSSRNTADMINLENTQNVPRINSEILSSNIYSPYERIILTWLNKNYENNRKTVWKDAQKVPLMRWIVNFDRDLLDGLVLAAQMAAYCPFLIASHFVRMYTYPRTPAHFLHNCLILVNAIHAISLTIDVKVVLKDYTLTRTHVVIFYILVVCISYWSIGYLKCLIHHHIFSFAPLLIKNTILTKISKN</sequence>
<accession>A0A669QC82</accession>
<reference evidence="4" key="1">
    <citation type="submission" date="2025-08" db="UniProtKB">
        <authorList>
            <consortium name="Ensembl"/>
        </authorList>
    </citation>
    <scope>IDENTIFICATION</scope>
</reference>
<evidence type="ECO:0000313" key="4">
    <source>
        <dbReference type="Ensembl" id="ENSPCLP00000015818.1"/>
    </source>
</evidence>
<evidence type="ECO:0000256" key="1">
    <source>
        <dbReference type="SAM" id="MobiDB-lite"/>
    </source>
</evidence>
<dbReference type="InterPro" id="IPR001715">
    <property type="entry name" value="CH_dom"/>
</dbReference>
<feature type="transmembrane region" description="Helical" evidence="2">
    <location>
        <begin position="315"/>
        <end position="332"/>
    </location>
</feature>
<feature type="domain" description="Calponin-homology (CH)" evidence="3">
    <location>
        <begin position="207"/>
        <end position="330"/>
    </location>
</feature>
<reference evidence="4" key="2">
    <citation type="submission" date="2025-09" db="UniProtKB">
        <authorList>
            <consortium name="Ensembl"/>
        </authorList>
    </citation>
    <scope>IDENTIFICATION</scope>
</reference>
<keyword evidence="2" id="KW-1133">Transmembrane helix</keyword>
<dbReference type="PROSITE" id="PS50021">
    <property type="entry name" value="CH"/>
    <property type="match status" value="1"/>
</dbReference>
<dbReference type="GO" id="GO:0007288">
    <property type="term" value="P:sperm axoneme assembly"/>
    <property type="evidence" value="ECO:0007669"/>
    <property type="project" value="TreeGrafter"/>
</dbReference>
<dbReference type="AlphaFoldDB" id="A0A669QC82"/>
<dbReference type="PANTHER" id="PTHR45912">
    <property type="entry name" value="CILIA- AND FLAGELLA-ASSOCIATED PROTEIN 47"/>
    <property type="match status" value="1"/>
</dbReference>
<dbReference type="Proteomes" id="UP000472261">
    <property type="component" value="Unplaced"/>
</dbReference>
<dbReference type="PANTHER" id="PTHR45912:SF3">
    <property type="entry name" value="CILIA- AND FLAGELLA-ASSOCIATED PROTEIN 47"/>
    <property type="match status" value="1"/>
</dbReference>
<dbReference type="SUPFAM" id="SSF47576">
    <property type="entry name" value="Calponin-homology domain, CH-domain"/>
    <property type="match status" value="1"/>
</dbReference>
<organism evidence="4 5">
    <name type="scientific">Phasianus colchicus</name>
    <name type="common">Common pheasant</name>
    <dbReference type="NCBI Taxonomy" id="9054"/>
    <lineage>
        <taxon>Eukaryota</taxon>
        <taxon>Metazoa</taxon>
        <taxon>Chordata</taxon>
        <taxon>Craniata</taxon>
        <taxon>Vertebrata</taxon>
        <taxon>Euteleostomi</taxon>
        <taxon>Archelosauria</taxon>
        <taxon>Archosauria</taxon>
        <taxon>Dinosauria</taxon>
        <taxon>Saurischia</taxon>
        <taxon>Theropoda</taxon>
        <taxon>Coelurosauria</taxon>
        <taxon>Aves</taxon>
        <taxon>Neognathae</taxon>
        <taxon>Galloanserae</taxon>
        <taxon>Galliformes</taxon>
        <taxon>Phasianidae</taxon>
        <taxon>Phasianinae</taxon>
        <taxon>Phasianus</taxon>
    </lineage>
</organism>
<feature type="region of interest" description="Disordered" evidence="1">
    <location>
        <begin position="1"/>
        <end position="28"/>
    </location>
</feature>
<dbReference type="GO" id="GO:0005929">
    <property type="term" value="C:cilium"/>
    <property type="evidence" value="ECO:0007669"/>
    <property type="project" value="TreeGrafter"/>
</dbReference>
<keyword evidence="2" id="KW-0812">Transmembrane</keyword>
<dbReference type="InterPro" id="IPR036872">
    <property type="entry name" value="CH_dom_sf"/>
</dbReference>
<keyword evidence="5" id="KW-1185">Reference proteome</keyword>
<evidence type="ECO:0000313" key="5">
    <source>
        <dbReference type="Proteomes" id="UP000472261"/>
    </source>
</evidence>
<feature type="transmembrane region" description="Helical" evidence="2">
    <location>
        <begin position="248"/>
        <end position="271"/>
    </location>
</feature>
<feature type="transmembrane region" description="Helical" evidence="2">
    <location>
        <begin position="283"/>
        <end position="303"/>
    </location>
</feature>
<proteinExistence type="predicted"/>
<name>A0A669QC82_PHACC</name>
<feature type="compositionally biased region" description="Basic and acidic residues" evidence="1">
    <location>
        <begin position="1"/>
        <end position="11"/>
    </location>
</feature>
<keyword evidence="2" id="KW-0472">Membrane</keyword>
<protein>
    <recommendedName>
        <fullName evidence="3">Calponin-homology (CH) domain-containing protein</fullName>
    </recommendedName>
</protein>
<evidence type="ECO:0000259" key="3">
    <source>
        <dbReference type="PROSITE" id="PS50021"/>
    </source>
</evidence>